<dbReference type="AlphaFoldDB" id="A0A4R7ZF57"/>
<evidence type="ECO:0000313" key="2">
    <source>
        <dbReference type="EMBL" id="TDW16239.1"/>
    </source>
</evidence>
<dbReference type="RefSeq" id="WP_134170026.1">
    <property type="nucleotide sequence ID" value="NZ_SODD01000026.1"/>
</dbReference>
<dbReference type="Pfam" id="PF14096">
    <property type="entry name" value="DUF4274"/>
    <property type="match status" value="1"/>
</dbReference>
<evidence type="ECO:0000259" key="1">
    <source>
        <dbReference type="Pfam" id="PF14096"/>
    </source>
</evidence>
<keyword evidence="3" id="KW-1185">Reference proteome</keyword>
<comment type="caution">
    <text evidence="2">The sequence shown here is derived from an EMBL/GenBank/DDBJ whole genome shotgun (WGS) entry which is preliminary data.</text>
</comment>
<evidence type="ECO:0000313" key="3">
    <source>
        <dbReference type="Proteomes" id="UP000294743"/>
    </source>
</evidence>
<gene>
    <name evidence="2" type="ORF">EDD63_1263</name>
</gene>
<protein>
    <submittedName>
        <fullName evidence="2">Uncharacterized protein DUF4274</fullName>
    </submittedName>
</protein>
<organism evidence="2 3">
    <name type="scientific">Breznakia blatticola</name>
    <dbReference type="NCBI Taxonomy" id="1754012"/>
    <lineage>
        <taxon>Bacteria</taxon>
        <taxon>Bacillati</taxon>
        <taxon>Bacillota</taxon>
        <taxon>Erysipelotrichia</taxon>
        <taxon>Erysipelotrichales</taxon>
        <taxon>Erysipelotrichaceae</taxon>
        <taxon>Breznakia</taxon>
    </lineage>
</organism>
<accession>A0A4R7ZF57</accession>
<reference evidence="2 3" key="1">
    <citation type="submission" date="2019-03" db="EMBL/GenBank/DDBJ databases">
        <title>Genomic Encyclopedia of Type Strains, Phase IV (KMG-IV): sequencing the most valuable type-strain genomes for metagenomic binning, comparative biology and taxonomic classification.</title>
        <authorList>
            <person name="Goeker M."/>
        </authorList>
    </citation>
    <scope>NUCLEOTIDE SEQUENCE [LARGE SCALE GENOMIC DNA]</scope>
    <source>
        <strain evidence="2 3">DSM 28867</strain>
    </source>
</reference>
<dbReference type="EMBL" id="SODD01000026">
    <property type="protein sequence ID" value="TDW16239.1"/>
    <property type="molecule type" value="Genomic_DNA"/>
</dbReference>
<sequence>MIMTEAQQRIINHLLYEANDDKVIKALHGIKDTDIIYIYMFNYNWDNGFDIPNEIINHPYCDLSTALMMFYHADGDAFLEDKRVNEQLKKWFDFIKLLYSLILGCKYKKSDIKFSPPLSRVQIFKLKKILSPNENIFIEEFGNRNLNIIV</sequence>
<dbReference type="OrthoDB" id="2169335at2"/>
<dbReference type="InterPro" id="IPR025369">
    <property type="entry name" value="DUF4274"/>
</dbReference>
<name>A0A4R7ZF57_9FIRM</name>
<feature type="domain" description="DUF4274" evidence="1">
    <location>
        <begin position="34"/>
        <end position="100"/>
    </location>
</feature>
<proteinExistence type="predicted"/>
<dbReference type="Proteomes" id="UP000294743">
    <property type="component" value="Unassembled WGS sequence"/>
</dbReference>